<dbReference type="OrthoDB" id="9934270at2759"/>
<organism evidence="4">
    <name type="scientific">Echinostoma caproni</name>
    <dbReference type="NCBI Taxonomy" id="27848"/>
    <lineage>
        <taxon>Eukaryota</taxon>
        <taxon>Metazoa</taxon>
        <taxon>Spiralia</taxon>
        <taxon>Lophotrochozoa</taxon>
        <taxon>Platyhelminthes</taxon>
        <taxon>Trematoda</taxon>
        <taxon>Digenea</taxon>
        <taxon>Plagiorchiida</taxon>
        <taxon>Echinostomata</taxon>
        <taxon>Echinostomatoidea</taxon>
        <taxon>Echinostomatidae</taxon>
        <taxon>Echinostoma</taxon>
    </lineage>
</organism>
<dbReference type="AlphaFoldDB" id="A0A183AMI8"/>
<accession>A0A183AMI8</accession>
<evidence type="ECO:0000313" key="2">
    <source>
        <dbReference type="EMBL" id="VDP82921.1"/>
    </source>
</evidence>
<proteinExistence type="predicted"/>
<evidence type="ECO:0000313" key="4">
    <source>
        <dbReference type="WBParaSite" id="ECPE_0000819501-mRNA-1"/>
    </source>
</evidence>
<feature type="region of interest" description="Disordered" evidence="1">
    <location>
        <begin position="162"/>
        <end position="199"/>
    </location>
</feature>
<keyword evidence="3" id="KW-1185">Reference proteome</keyword>
<dbReference type="EMBL" id="UZAN01045610">
    <property type="protein sequence ID" value="VDP82921.1"/>
    <property type="molecule type" value="Genomic_DNA"/>
</dbReference>
<feature type="compositionally biased region" description="Polar residues" evidence="1">
    <location>
        <begin position="173"/>
        <end position="186"/>
    </location>
</feature>
<evidence type="ECO:0000313" key="3">
    <source>
        <dbReference type="Proteomes" id="UP000272942"/>
    </source>
</evidence>
<gene>
    <name evidence="2" type="ORF">ECPE_LOCUS8173</name>
</gene>
<dbReference type="WBParaSite" id="ECPE_0000819501-mRNA-1">
    <property type="protein sequence ID" value="ECPE_0000819501-mRNA-1"/>
    <property type="gene ID" value="ECPE_0000819501"/>
</dbReference>
<evidence type="ECO:0000256" key="1">
    <source>
        <dbReference type="SAM" id="MobiDB-lite"/>
    </source>
</evidence>
<name>A0A183AMI8_9TREM</name>
<reference evidence="2 3" key="2">
    <citation type="submission" date="2018-11" db="EMBL/GenBank/DDBJ databases">
        <authorList>
            <consortium name="Pathogen Informatics"/>
        </authorList>
    </citation>
    <scope>NUCLEOTIDE SEQUENCE [LARGE SCALE GENOMIC DNA]</scope>
    <source>
        <strain evidence="2 3">Egypt</strain>
    </source>
</reference>
<protein>
    <submittedName>
        <fullName evidence="4">CAP10 domain-containing protein</fullName>
    </submittedName>
</protein>
<dbReference type="Proteomes" id="UP000272942">
    <property type="component" value="Unassembled WGS sequence"/>
</dbReference>
<reference evidence="4" key="1">
    <citation type="submission" date="2016-06" db="UniProtKB">
        <authorList>
            <consortium name="WormBaseParasite"/>
        </authorList>
    </citation>
    <scope>IDENTIFICATION</scope>
</reference>
<sequence length="641" mass="72919">MSGSSTKDQFSTTNQRNTFYFQPINTAHLVQMSSSLLNGPVDNSHQQTLTSQSPLAAISPWFSAVGKYVLHRIPVYKTEVRQLTQNRPLWIVQNIFRRPNPSWMNAVQAQLSSQINKVQSTQQGINLLAESGQKVKPSVKQIKLTEKPETLVTTQAPVDSWLNTPVQGEEPADNTSRSNKMTSQDANEPMKEDRQSNQVPNARANFTAIHQDWQDSAKHMGGILFLAVQAGSGIQYRDFHNRGMRSNSNHANWFIHPKFHQWTPGVYDRVFLEFWKDQIPQVRLVFTGRTDPFFILQKPTYNPDARTPLSKYCSDLKIYLLVLDAHSPLSVCYQNTPTRIASDNQYPKFLYRTPIGSAQNGNCIVPLGEKPESDRDRNCVLHQADELRIYAVPYSLYKNSPGGSQLTPYPLLFALDSKLGASVSDIWQKPLISPPGYQPFGFDEVPNTRCECWFRSRALEQWVRPVFTTPSGQEQTDSGHIPRQGFTRIHVTFQNVYGRTIAMLVFDTRGARADCWFTASRLLQAWPWNVEHLRHYRFIQFGVPQNSSIPKQTSTHTVKQTQVDFWIGNVTQMRSDQSIHVCTSLVLVMRMATGQIDGKPHCLFGLEHTNQLISEPFMGVSYVDGMAWEMIRAHQLIISSD</sequence>